<accession>A0A3P7V8X1</accession>
<gene>
    <name evidence="1" type="ORF">HPLM_LOCUS10391</name>
</gene>
<proteinExistence type="predicted"/>
<organism evidence="1 2">
    <name type="scientific">Haemonchus placei</name>
    <name type="common">Barber's pole worm</name>
    <dbReference type="NCBI Taxonomy" id="6290"/>
    <lineage>
        <taxon>Eukaryota</taxon>
        <taxon>Metazoa</taxon>
        <taxon>Ecdysozoa</taxon>
        <taxon>Nematoda</taxon>
        <taxon>Chromadorea</taxon>
        <taxon>Rhabditida</taxon>
        <taxon>Rhabditina</taxon>
        <taxon>Rhabditomorpha</taxon>
        <taxon>Strongyloidea</taxon>
        <taxon>Trichostrongylidae</taxon>
        <taxon>Haemonchus</taxon>
    </lineage>
</organism>
<sequence>MGIETLVTIASLQNDSIRYIHHLHEAFFLGNVLILETQTF</sequence>
<keyword evidence="2" id="KW-1185">Reference proteome</keyword>
<protein>
    <submittedName>
        <fullName evidence="1">Uncharacterized protein</fullName>
    </submittedName>
</protein>
<reference evidence="1 2" key="1">
    <citation type="submission" date="2018-11" db="EMBL/GenBank/DDBJ databases">
        <authorList>
            <consortium name="Pathogen Informatics"/>
        </authorList>
    </citation>
    <scope>NUCLEOTIDE SEQUENCE [LARGE SCALE GENOMIC DNA]</scope>
    <source>
        <strain evidence="1 2">MHpl1</strain>
    </source>
</reference>
<evidence type="ECO:0000313" key="2">
    <source>
        <dbReference type="Proteomes" id="UP000268014"/>
    </source>
</evidence>
<dbReference type="AlphaFoldDB" id="A0A3P7V8X1"/>
<dbReference type="Proteomes" id="UP000268014">
    <property type="component" value="Unassembled WGS sequence"/>
</dbReference>
<evidence type="ECO:0000313" key="1">
    <source>
        <dbReference type="EMBL" id="VDO40009.1"/>
    </source>
</evidence>
<name>A0A3P7V8X1_HAEPC</name>
<dbReference type="EMBL" id="UZAF01017283">
    <property type="protein sequence ID" value="VDO40009.1"/>
    <property type="molecule type" value="Genomic_DNA"/>
</dbReference>